<organism evidence="2 3">
    <name type="scientific">Acacia crassicarpa</name>
    <name type="common">northern wattle</name>
    <dbReference type="NCBI Taxonomy" id="499986"/>
    <lineage>
        <taxon>Eukaryota</taxon>
        <taxon>Viridiplantae</taxon>
        <taxon>Streptophyta</taxon>
        <taxon>Embryophyta</taxon>
        <taxon>Tracheophyta</taxon>
        <taxon>Spermatophyta</taxon>
        <taxon>Magnoliopsida</taxon>
        <taxon>eudicotyledons</taxon>
        <taxon>Gunneridae</taxon>
        <taxon>Pentapetalae</taxon>
        <taxon>rosids</taxon>
        <taxon>fabids</taxon>
        <taxon>Fabales</taxon>
        <taxon>Fabaceae</taxon>
        <taxon>Caesalpinioideae</taxon>
        <taxon>mimosoid clade</taxon>
        <taxon>Acacieae</taxon>
        <taxon>Acacia</taxon>
    </lineage>
</organism>
<name>A0AAE1MS37_9FABA</name>
<gene>
    <name evidence="2" type="ORF">QN277_020419</name>
</gene>
<accession>A0AAE1MS37</accession>
<reference evidence="2" key="1">
    <citation type="submission" date="2023-10" db="EMBL/GenBank/DDBJ databases">
        <title>Chromosome-level genome of the transformable northern wattle, Acacia crassicarpa.</title>
        <authorList>
            <person name="Massaro I."/>
            <person name="Sinha N.R."/>
            <person name="Poethig S."/>
            <person name="Leichty A.R."/>
        </authorList>
    </citation>
    <scope>NUCLEOTIDE SEQUENCE</scope>
    <source>
        <strain evidence="2">Acra3RX</strain>
        <tissue evidence="2">Leaf</tissue>
    </source>
</reference>
<feature type="compositionally biased region" description="Basic and acidic residues" evidence="1">
    <location>
        <begin position="32"/>
        <end position="43"/>
    </location>
</feature>
<dbReference type="AlphaFoldDB" id="A0AAE1MS37"/>
<comment type="caution">
    <text evidence="2">The sequence shown here is derived from an EMBL/GenBank/DDBJ whole genome shotgun (WGS) entry which is preliminary data.</text>
</comment>
<feature type="region of interest" description="Disordered" evidence="1">
    <location>
        <begin position="1"/>
        <end position="52"/>
    </location>
</feature>
<evidence type="ECO:0000256" key="1">
    <source>
        <dbReference type="SAM" id="MobiDB-lite"/>
    </source>
</evidence>
<dbReference type="PANTHER" id="PTHR37187:SF19">
    <property type="entry name" value="(RAPE) HYPOTHETICAL PROTEIN"/>
    <property type="match status" value="1"/>
</dbReference>
<feature type="compositionally biased region" description="Basic and acidic residues" evidence="1">
    <location>
        <begin position="141"/>
        <end position="153"/>
    </location>
</feature>
<feature type="region of interest" description="Disordered" evidence="1">
    <location>
        <begin position="194"/>
        <end position="223"/>
    </location>
</feature>
<feature type="region of interest" description="Disordered" evidence="1">
    <location>
        <begin position="67"/>
        <end position="159"/>
    </location>
</feature>
<proteinExistence type="predicted"/>
<feature type="compositionally biased region" description="Polar residues" evidence="1">
    <location>
        <begin position="199"/>
        <end position="215"/>
    </location>
</feature>
<feature type="compositionally biased region" description="Polar residues" evidence="1">
    <location>
        <begin position="95"/>
        <end position="111"/>
    </location>
</feature>
<feature type="compositionally biased region" description="Basic residues" evidence="1">
    <location>
        <begin position="1"/>
        <end position="18"/>
    </location>
</feature>
<dbReference type="EMBL" id="JAWXYG010000005">
    <property type="protein sequence ID" value="KAK4271778.1"/>
    <property type="molecule type" value="Genomic_DNA"/>
</dbReference>
<dbReference type="PANTHER" id="PTHR37187">
    <property type="entry name" value="EXPRESSED PROTEIN"/>
    <property type="match status" value="1"/>
</dbReference>
<dbReference type="Proteomes" id="UP001293593">
    <property type="component" value="Unassembled WGS sequence"/>
</dbReference>
<evidence type="ECO:0000313" key="3">
    <source>
        <dbReference type="Proteomes" id="UP001293593"/>
    </source>
</evidence>
<keyword evidence="3" id="KW-1185">Reference proteome</keyword>
<sequence>MPSASKRRKAAKKKKVKQAKINPSSDGQQGSDDLKSQDERGSDAGEVSDFGSVGLVKTKVATLVKIDRELKSEESYDGENDKIEYAESAEESNHGNKSPNATSIQEATTSEYLGKSCDPAPAQMTLNTENTPYKEINNSVKTEKSTVSEEKSSDPASSLLEKLVVAKVGAADLGMKRNDDKVCNFSDENAKQKEYASKLPSSSYDSPIPESTNAIENARDSLIPECSEDQPLVASGPPVQKTSWLNCCGLFEVLGSNR</sequence>
<evidence type="ECO:0000313" key="2">
    <source>
        <dbReference type="EMBL" id="KAK4271778.1"/>
    </source>
</evidence>
<feature type="compositionally biased region" description="Polar residues" evidence="1">
    <location>
        <begin position="21"/>
        <end position="31"/>
    </location>
</feature>
<protein>
    <submittedName>
        <fullName evidence="2">Uncharacterized protein</fullName>
    </submittedName>
</protein>
<feature type="compositionally biased region" description="Basic and acidic residues" evidence="1">
    <location>
        <begin position="67"/>
        <end position="85"/>
    </location>
</feature>